<sequence>MLGFPPAQAGQFVRLPVTRAESVGTRAPASANASAFPAAPHRIVKAS</sequence>
<evidence type="ECO:0000256" key="1">
    <source>
        <dbReference type="SAM" id="MobiDB-lite"/>
    </source>
</evidence>
<accession>A0R2Q3</accession>
<organism evidence="2 3">
    <name type="scientific">Mycolicibacterium smegmatis (strain ATCC 700084 / mc(2)155)</name>
    <name type="common">Mycobacterium smegmatis</name>
    <dbReference type="NCBI Taxonomy" id="246196"/>
    <lineage>
        <taxon>Bacteria</taxon>
        <taxon>Bacillati</taxon>
        <taxon>Actinomycetota</taxon>
        <taxon>Actinomycetes</taxon>
        <taxon>Mycobacteriales</taxon>
        <taxon>Mycobacteriaceae</taxon>
        <taxon>Mycolicibacterium</taxon>
    </lineage>
</organism>
<feature type="region of interest" description="Disordered" evidence="1">
    <location>
        <begin position="23"/>
        <end position="47"/>
    </location>
</feature>
<evidence type="ECO:0000313" key="2">
    <source>
        <dbReference type="EMBL" id="ABK71853.1"/>
    </source>
</evidence>
<dbReference type="EMBL" id="CP000480">
    <property type="protein sequence ID" value="ABK71853.1"/>
    <property type="molecule type" value="Genomic_DNA"/>
</dbReference>
<protein>
    <submittedName>
        <fullName evidence="2">Uncharacterized protein</fullName>
    </submittedName>
</protein>
<dbReference type="KEGG" id="msb:LJ00_25695"/>
<proteinExistence type="predicted"/>
<gene>
    <name evidence="2" type="ordered locus">MSMEG_5195</name>
</gene>
<name>A0R2Q3_MYCS2</name>
<keyword evidence="3" id="KW-1185">Reference proteome</keyword>
<dbReference type="KEGG" id="msm:MSMEG_5195"/>
<reference evidence="2 3" key="1">
    <citation type="submission" date="2006-10" db="EMBL/GenBank/DDBJ databases">
        <authorList>
            <person name="Fleischmann R.D."/>
            <person name="Dodson R.J."/>
            <person name="Haft D.H."/>
            <person name="Merkel J.S."/>
            <person name="Nelson W.C."/>
            <person name="Fraser C.M."/>
        </authorList>
    </citation>
    <scope>NUCLEOTIDE SEQUENCE [LARGE SCALE GENOMIC DNA]</scope>
    <source>
        <strain evidence="3">ATCC 700084 / mc(2)155</strain>
    </source>
</reference>
<dbReference type="Proteomes" id="UP000000757">
    <property type="component" value="Chromosome"/>
</dbReference>
<evidence type="ECO:0000313" key="3">
    <source>
        <dbReference type="Proteomes" id="UP000000757"/>
    </source>
</evidence>
<feature type="compositionally biased region" description="Low complexity" evidence="1">
    <location>
        <begin position="27"/>
        <end position="40"/>
    </location>
</feature>
<dbReference type="AlphaFoldDB" id="A0R2Q3"/>